<evidence type="ECO:0000313" key="3">
    <source>
        <dbReference type="EnsemblFungi" id="EJT74918"/>
    </source>
</evidence>
<proteinExistence type="predicted"/>
<dbReference type="eggNOG" id="ENOG502SHN1">
    <property type="taxonomic scope" value="Eukaryota"/>
</dbReference>
<dbReference type="VEuPathDB" id="FungiDB:GGTG_08756"/>
<dbReference type="InterPro" id="IPR051678">
    <property type="entry name" value="AGP_Transferase"/>
</dbReference>
<dbReference type="Pfam" id="PF01636">
    <property type="entry name" value="APH"/>
    <property type="match status" value="1"/>
</dbReference>
<dbReference type="InterPro" id="IPR011009">
    <property type="entry name" value="Kinase-like_dom_sf"/>
</dbReference>
<dbReference type="InterPro" id="IPR002575">
    <property type="entry name" value="Aminoglycoside_PTrfase"/>
</dbReference>
<dbReference type="EMBL" id="GL385398">
    <property type="protein sequence ID" value="EJT74918.1"/>
    <property type="molecule type" value="Genomic_DNA"/>
</dbReference>
<dbReference type="Gene3D" id="3.90.1200.10">
    <property type="match status" value="1"/>
</dbReference>
<evidence type="ECO:0000313" key="4">
    <source>
        <dbReference type="Proteomes" id="UP000006039"/>
    </source>
</evidence>
<reference evidence="3" key="5">
    <citation type="submission" date="2018-04" db="UniProtKB">
        <authorList>
            <consortium name="EnsemblFungi"/>
        </authorList>
    </citation>
    <scope>IDENTIFICATION</scope>
    <source>
        <strain evidence="3">R3-111a-1</strain>
    </source>
</reference>
<dbReference type="GeneID" id="20349214"/>
<dbReference type="Proteomes" id="UP000006039">
    <property type="component" value="Unassembled WGS sequence"/>
</dbReference>
<gene>
    <name evidence="3" type="primary">20349214</name>
    <name evidence="2" type="ORF">GGTG_08756</name>
</gene>
<reference evidence="2" key="2">
    <citation type="submission" date="2010-07" db="EMBL/GenBank/DDBJ databases">
        <authorList>
            <consortium name="The Broad Institute Genome Sequencing Platform"/>
            <consortium name="Broad Institute Genome Sequencing Center for Infectious Disease"/>
            <person name="Ma L.-J."/>
            <person name="Dead R."/>
            <person name="Young S."/>
            <person name="Zeng Q."/>
            <person name="Koehrsen M."/>
            <person name="Alvarado L."/>
            <person name="Berlin A."/>
            <person name="Chapman S.B."/>
            <person name="Chen Z."/>
            <person name="Freedman E."/>
            <person name="Gellesch M."/>
            <person name="Goldberg J."/>
            <person name="Griggs A."/>
            <person name="Gujja S."/>
            <person name="Heilman E.R."/>
            <person name="Heiman D."/>
            <person name="Hepburn T."/>
            <person name="Howarth C."/>
            <person name="Jen D."/>
            <person name="Larson L."/>
            <person name="Mehta T."/>
            <person name="Neiman D."/>
            <person name="Pearson M."/>
            <person name="Roberts A."/>
            <person name="Saif S."/>
            <person name="Shea T."/>
            <person name="Shenoy N."/>
            <person name="Sisk P."/>
            <person name="Stolte C."/>
            <person name="Sykes S."/>
            <person name="Walk T."/>
            <person name="White J."/>
            <person name="Yandava C."/>
            <person name="Haas B."/>
            <person name="Nusbaum C."/>
            <person name="Birren B."/>
        </authorList>
    </citation>
    <scope>NUCLEOTIDE SEQUENCE</scope>
    <source>
        <strain evidence="2">R3-111a-1</strain>
    </source>
</reference>
<dbReference type="CDD" id="cd05120">
    <property type="entry name" value="APH_ChoK_like"/>
    <property type="match status" value="1"/>
</dbReference>
<protein>
    <recommendedName>
        <fullName evidence="1">Aminoglycoside phosphotransferase domain-containing protein</fullName>
    </recommendedName>
</protein>
<reference evidence="4" key="1">
    <citation type="submission" date="2010-07" db="EMBL/GenBank/DDBJ databases">
        <title>The genome sequence of Gaeumannomyces graminis var. tritici strain R3-111a-1.</title>
        <authorList>
            <consortium name="The Broad Institute Genome Sequencing Platform"/>
            <person name="Ma L.-J."/>
            <person name="Dead R."/>
            <person name="Young S."/>
            <person name="Zeng Q."/>
            <person name="Koehrsen M."/>
            <person name="Alvarado L."/>
            <person name="Berlin A."/>
            <person name="Chapman S.B."/>
            <person name="Chen Z."/>
            <person name="Freedman E."/>
            <person name="Gellesch M."/>
            <person name="Goldberg J."/>
            <person name="Griggs A."/>
            <person name="Gujja S."/>
            <person name="Heilman E.R."/>
            <person name="Heiman D."/>
            <person name="Hepburn T."/>
            <person name="Howarth C."/>
            <person name="Jen D."/>
            <person name="Larson L."/>
            <person name="Mehta T."/>
            <person name="Neiman D."/>
            <person name="Pearson M."/>
            <person name="Roberts A."/>
            <person name="Saif S."/>
            <person name="Shea T."/>
            <person name="Shenoy N."/>
            <person name="Sisk P."/>
            <person name="Stolte C."/>
            <person name="Sykes S."/>
            <person name="Walk T."/>
            <person name="White J."/>
            <person name="Yandava C."/>
            <person name="Haas B."/>
            <person name="Nusbaum C."/>
            <person name="Birren B."/>
        </authorList>
    </citation>
    <scope>NUCLEOTIDE SEQUENCE [LARGE SCALE GENOMIC DNA]</scope>
    <source>
        <strain evidence="4">R3-111a-1</strain>
    </source>
</reference>
<reference evidence="2" key="3">
    <citation type="submission" date="2010-09" db="EMBL/GenBank/DDBJ databases">
        <title>Annotation of Gaeumannomyces graminis var. tritici R3-111a-1.</title>
        <authorList>
            <consortium name="The Broad Institute Genome Sequencing Platform"/>
            <person name="Ma L.-J."/>
            <person name="Dead R."/>
            <person name="Young S.K."/>
            <person name="Zeng Q."/>
            <person name="Gargeya S."/>
            <person name="Fitzgerald M."/>
            <person name="Haas B."/>
            <person name="Abouelleil A."/>
            <person name="Alvarado L."/>
            <person name="Arachchi H.M."/>
            <person name="Berlin A."/>
            <person name="Brown A."/>
            <person name="Chapman S.B."/>
            <person name="Chen Z."/>
            <person name="Dunbar C."/>
            <person name="Freedman E."/>
            <person name="Gearin G."/>
            <person name="Gellesch M."/>
            <person name="Goldberg J."/>
            <person name="Griggs A."/>
            <person name="Gujja S."/>
            <person name="Heiman D."/>
            <person name="Howarth C."/>
            <person name="Larson L."/>
            <person name="Lui A."/>
            <person name="MacDonald P.J.P."/>
            <person name="Mehta T."/>
            <person name="Montmayeur A."/>
            <person name="Murphy C."/>
            <person name="Neiman D."/>
            <person name="Pearson M."/>
            <person name="Priest M."/>
            <person name="Roberts A."/>
            <person name="Saif S."/>
            <person name="Shea T."/>
            <person name="Shenoy N."/>
            <person name="Sisk P."/>
            <person name="Stolte C."/>
            <person name="Sykes S."/>
            <person name="Yandava C."/>
            <person name="Wortman J."/>
            <person name="Nusbaum C."/>
            <person name="Birren B."/>
        </authorList>
    </citation>
    <scope>NUCLEOTIDE SEQUENCE</scope>
    <source>
        <strain evidence="2">R3-111a-1</strain>
    </source>
</reference>
<dbReference type="HOGENOM" id="CLU_021768_3_0_1"/>
<dbReference type="AlphaFoldDB" id="J3P5G7"/>
<dbReference type="EnsemblFungi" id="EJT74918">
    <property type="protein sequence ID" value="EJT74918"/>
    <property type="gene ID" value="GGTG_08756"/>
</dbReference>
<organism evidence="2">
    <name type="scientific">Gaeumannomyces tritici (strain R3-111a-1)</name>
    <name type="common">Wheat and barley take-all root rot fungus</name>
    <name type="synonym">Gaeumannomyces graminis var. tritici</name>
    <dbReference type="NCBI Taxonomy" id="644352"/>
    <lineage>
        <taxon>Eukaryota</taxon>
        <taxon>Fungi</taxon>
        <taxon>Dikarya</taxon>
        <taxon>Ascomycota</taxon>
        <taxon>Pezizomycotina</taxon>
        <taxon>Sordariomycetes</taxon>
        <taxon>Sordariomycetidae</taxon>
        <taxon>Magnaporthales</taxon>
        <taxon>Magnaporthaceae</taxon>
        <taxon>Gaeumannomyces</taxon>
    </lineage>
</organism>
<dbReference type="SUPFAM" id="SSF56112">
    <property type="entry name" value="Protein kinase-like (PK-like)"/>
    <property type="match status" value="1"/>
</dbReference>
<keyword evidence="4" id="KW-1185">Reference proteome</keyword>
<accession>J3P5G7</accession>
<sequence length="300" mass="34494">MTSPQSSAPDRLKTWHDGTEHLAINDTPTRRILTRLAVRLTTLLRPKSRNGACIFVSKNMVVKMGFRVHLQEAAAMRFVAEHAPGVPLPKVYCAFVHKHRAYIVMERVHGESLAKARTRLAKDRRAADKIFGQLRRILDGLRALPPPPGAGVQSCNGGPLRDTRIPMAFPEFGPFRTVHDFHRWLREDFQTSERPENFQGDEQDWLDLEEMTAMQDGPWPAPVFTHGDLNQSNIIVRGDEVVAIIDWEFSGWYPVYWEYTSAWTTHILNTEWQGAIPRFLEPHPGALKMERTRQRWWGDI</sequence>
<evidence type="ECO:0000259" key="1">
    <source>
        <dbReference type="Pfam" id="PF01636"/>
    </source>
</evidence>
<name>J3P5G7_GAET3</name>
<dbReference type="OrthoDB" id="2906425at2759"/>
<dbReference type="PANTHER" id="PTHR21310">
    <property type="entry name" value="AMINOGLYCOSIDE PHOSPHOTRANSFERASE-RELATED-RELATED"/>
    <property type="match status" value="1"/>
</dbReference>
<dbReference type="PANTHER" id="PTHR21310:SF55">
    <property type="entry name" value="AMINOGLYCOSIDE PHOSPHOTRANSFERASE DOMAIN-CONTAINING PROTEIN"/>
    <property type="match status" value="1"/>
</dbReference>
<reference evidence="3" key="4">
    <citation type="journal article" date="2015" name="G3 (Bethesda)">
        <title>Genome sequences of three phytopathogenic species of the Magnaporthaceae family of fungi.</title>
        <authorList>
            <person name="Okagaki L.H."/>
            <person name="Nunes C.C."/>
            <person name="Sailsbery J."/>
            <person name="Clay B."/>
            <person name="Brown D."/>
            <person name="John T."/>
            <person name="Oh Y."/>
            <person name="Young N."/>
            <person name="Fitzgerald M."/>
            <person name="Haas B.J."/>
            <person name="Zeng Q."/>
            <person name="Young S."/>
            <person name="Adiconis X."/>
            <person name="Fan L."/>
            <person name="Levin J.Z."/>
            <person name="Mitchell T.K."/>
            <person name="Okubara P.A."/>
            <person name="Farman M.L."/>
            <person name="Kohn L.M."/>
            <person name="Birren B."/>
            <person name="Ma L.-J."/>
            <person name="Dean R.A."/>
        </authorList>
    </citation>
    <scope>NUCLEOTIDE SEQUENCE</scope>
    <source>
        <strain evidence="3">R3-111a-1</strain>
    </source>
</reference>
<feature type="domain" description="Aminoglycoside phosphotransferase" evidence="1">
    <location>
        <begin position="71"/>
        <end position="278"/>
    </location>
</feature>
<dbReference type="RefSeq" id="XP_009224862.1">
    <property type="nucleotide sequence ID" value="XM_009226598.1"/>
</dbReference>
<evidence type="ECO:0000313" key="2">
    <source>
        <dbReference type="EMBL" id="EJT74918.1"/>
    </source>
</evidence>
<dbReference type="STRING" id="644352.J3P5G7"/>